<proteinExistence type="predicted"/>
<keyword evidence="1" id="KW-0732">Signal</keyword>
<accession>A0ABR2UZH7</accession>
<dbReference type="Proteomes" id="UP001408356">
    <property type="component" value="Unassembled WGS sequence"/>
</dbReference>
<comment type="caution">
    <text evidence="2">The sequence shown here is derived from an EMBL/GenBank/DDBJ whole genome shotgun (WGS) entry which is preliminary data.</text>
</comment>
<keyword evidence="3" id="KW-1185">Reference proteome</keyword>
<protein>
    <submittedName>
        <fullName evidence="2">Uncharacterized protein</fullName>
    </submittedName>
</protein>
<reference evidence="2 3" key="1">
    <citation type="journal article" date="2024" name="J. Plant Pathol.">
        <title>Sequence and assembly of the genome of Seiridium unicorne, isolate CBS 538.82, causal agent of cypress canker disease.</title>
        <authorList>
            <person name="Scali E."/>
            <person name="Rocca G.D."/>
            <person name="Danti R."/>
            <person name="Garbelotto M."/>
            <person name="Barberini S."/>
            <person name="Baroncelli R."/>
            <person name="Emiliani G."/>
        </authorList>
    </citation>
    <scope>NUCLEOTIDE SEQUENCE [LARGE SCALE GENOMIC DNA]</scope>
    <source>
        <strain evidence="2 3">BM-138-508</strain>
    </source>
</reference>
<evidence type="ECO:0000256" key="1">
    <source>
        <dbReference type="SAM" id="SignalP"/>
    </source>
</evidence>
<organism evidence="2 3">
    <name type="scientific">Seiridium unicorne</name>
    <dbReference type="NCBI Taxonomy" id="138068"/>
    <lineage>
        <taxon>Eukaryota</taxon>
        <taxon>Fungi</taxon>
        <taxon>Dikarya</taxon>
        <taxon>Ascomycota</taxon>
        <taxon>Pezizomycotina</taxon>
        <taxon>Sordariomycetes</taxon>
        <taxon>Xylariomycetidae</taxon>
        <taxon>Amphisphaeriales</taxon>
        <taxon>Sporocadaceae</taxon>
        <taxon>Seiridium</taxon>
    </lineage>
</organism>
<sequence>MQFTSTLIAFLAATGIQTLPSTLEARQARKITVQFYRDFCGGTSIGPPQIWIQRDDRTAPIFCDETGSLPHLNTTAHKVDCFFLNGRFER</sequence>
<name>A0ABR2UZH7_9PEZI</name>
<evidence type="ECO:0000313" key="2">
    <source>
        <dbReference type="EMBL" id="KAK9420093.1"/>
    </source>
</evidence>
<feature type="signal peptide" evidence="1">
    <location>
        <begin position="1"/>
        <end position="18"/>
    </location>
</feature>
<gene>
    <name evidence="2" type="ORF">SUNI508_06852</name>
</gene>
<feature type="chain" id="PRO_5046577243" evidence="1">
    <location>
        <begin position="19"/>
        <end position="90"/>
    </location>
</feature>
<evidence type="ECO:0000313" key="3">
    <source>
        <dbReference type="Proteomes" id="UP001408356"/>
    </source>
</evidence>
<dbReference type="EMBL" id="JARVKF010000268">
    <property type="protein sequence ID" value="KAK9420093.1"/>
    <property type="molecule type" value="Genomic_DNA"/>
</dbReference>